<proteinExistence type="predicted"/>
<evidence type="ECO:0000313" key="2">
    <source>
        <dbReference type="EMBL" id="GAA1123033.1"/>
    </source>
</evidence>
<comment type="caution">
    <text evidence="2">The sequence shown here is derived from an EMBL/GenBank/DDBJ whole genome shotgun (WGS) entry which is preliminary data.</text>
</comment>
<dbReference type="EMBL" id="BAAALD010000135">
    <property type="protein sequence ID" value="GAA1123033.1"/>
    <property type="molecule type" value="Genomic_DNA"/>
</dbReference>
<protein>
    <submittedName>
        <fullName evidence="2">Uncharacterized protein</fullName>
    </submittedName>
</protein>
<feature type="region of interest" description="Disordered" evidence="1">
    <location>
        <begin position="1"/>
        <end position="22"/>
    </location>
</feature>
<reference evidence="2 3" key="1">
    <citation type="journal article" date="2019" name="Int. J. Syst. Evol. Microbiol.">
        <title>The Global Catalogue of Microorganisms (GCM) 10K type strain sequencing project: providing services to taxonomists for standard genome sequencing and annotation.</title>
        <authorList>
            <consortium name="The Broad Institute Genomics Platform"/>
            <consortium name="The Broad Institute Genome Sequencing Center for Infectious Disease"/>
            <person name="Wu L."/>
            <person name="Ma J."/>
        </authorList>
    </citation>
    <scope>NUCLEOTIDE SEQUENCE [LARGE SCALE GENOMIC DNA]</scope>
    <source>
        <strain evidence="2 3">JCM 13002</strain>
    </source>
</reference>
<dbReference type="Proteomes" id="UP001499987">
    <property type="component" value="Unassembled WGS sequence"/>
</dbReference>
<keyword evidence="3" id="KW-1185">Reference proteome</keyword>
<gene>
    <name evidence="2" type="ORF">GCM10009663_72920</name>
</gene>
<evidence type="ECO:0000313" key="3">
    <source>
        <dbReference type="Proteomes" id="UP001499987"/>
    </source>
</evidence>
<sequence length="162" mass="17067">MCPDDRAGCASSGAGGSDHTPGAFRVHTPADYLHLAHASNDGAVLHGLVRCDHSFVWQALAANPHTPPAALRELAAARHSTWNDNRLLLLLAGHPAADRAVLRAVLDATAAKLTEGERPYAAVLALAGRTELDVAEVRRLGTLPGASGRLRSLLRRRLAARG</sequence>
<organism evidence="2 3">
    <name type="scientific">Kitasatospora arboriphila</name>
    <dbReference type="NCBI Taxonomy" id="258052"/>
    <lineage>
        <taxon>Bacteria</taxon>
        <taxon>Bacillati</taxon>
        <taxon>Actinomycetota</taxon>
        <taxon>Actinomycetes</taxon>
        <taxon>Kitasatosporales</taxon>
        <taxon>Streptomycetaceae</taxon>
        <taxon>Kitasatospora</taxon>
    </lineage>
</organism>
<name>A0ABN1U6S1_9ACTN</name>
<accession>A0ABN1U6S1</accession>
<evidence type="ECO:0000256" key="1">
    <source>
        <dbReference type="SAM" id="MobiDB-lite"/>
    </source>
</evidence>